<dbReference type="EMBL" id="ML004331">
    <property type="protein sequence ID" value="RKP33140.1"/>
    <property type="molecule type" value="Genomic_DNA"/>
</dbReference>
<reference evidence="4" key="1">
    <citation type="journal article" date="2018" name="Nat. Microbiol.">
        <title>Leveraging single-cell genomics to expand the fungal tree of life.</title>
        <authorList>
            <person name="Ahrendt S.R."/>
            <person name="Quandt C.A."/>
            <person name="Ciobanu D."/>
            <person name="Clum A."/>
            <person name="Salamov A."/>
            <person name="Andreopoulos B."/>
            <person name="Cheng J.F."/>
            <person name="Woyke T."/>
            <person name="Pelin A."/>
            <person name="Henrissat B."/>
            <person name="Reynolds N.K."/>
            <person name="Benny G.L."/>
            <person name="Smith M.E."/>
            <person name="James T.Y."/>
            <person name="Grigoriev I.V."/>
        </authorList>
    </citation>
    <scope>NUCLEOTIDE SEQUENCE [LARGE SCALE GENOMIC DNA]</scope>
    <source>
        <strain evidence="4">RSA 468</strain>
    </source>
</reference>
<name>A0A4P9ZLP7_9FUNG</name>
<evidence type="ECO:0000256" key="1">
    <source>
        <dbReference type="SAM" id="MobiDB-lite"/>
    </source>
</evidence>
<organism evidence="3 4">
    <name type="scientific">Dimargaris cristalligena</name>
    <dbReference type="NCBI Taxonomy" id="215637"/>
    <lineage>
        <taxon>Eukaryota</taxon>
        <taxon>Fungi</taxon>
        <taxon>Fungi incertae sedis</taxon>
        <taxon>Zoopagomycota</taxon>
        <taxon>Kickxellomycotina</taxon>
        <taxon>Dimargaritomycetes</taxon>
        <taxon>Dimargaritales</taxon>
        <taxon>Dimargaritaceae</taxon>
        <taxon>Dimargaris</taxon>
    </lineage>
</organism>
<accession>A0A4P9ZLP7</accession>
<evidence type="ECO:0000313" key="4">
    <source>
        <dbReference type="Proteomes" id="UP000268162"/>
    </source>
</evidence>
<feature type="compositionally biased region" description="Low complexity" evidence="1">
    <location>
        <begin position="84"/>
        <end position="95"/>
    </location>
</feature>
<gene>
    <name evidence="3" type="ORF">BJ085DRAFT_41212</name>
</gene>
<evidence type="ECO:0000313" key="3">
    <source>
        <dbReference type="EMBL" id="RKP33140.1"/>
    </source>
</evidence>
<proteinExistence type="predicted"/>
<feature type="region of interest" description="Disordered" evidence="1">
    <location>
        <begin position="60"/>
        <end position="95"/>
    </location>
</feature>
<feature type="compositionally biased region" description="Polar residues" evidence="1">
    <location>
        <begin position="62"/>
        <end position="74"/>
    </location>
</feature>
<protein>
    <submittedName>
        <fullName evidence="3">Uncharacterized protein</fullName>
    </submittedName>
</protein>
<keyword evidence="4" id="KW-1185">Reference proteome</keyword>
<dbReference type="AlphaFoldDB" id="A0A4P9ZLP7"/>
<keyword evidence="2" id="KW-0732">Signal</keyword>
<dbReference type="Proteomes" id="UP000268162">
    <property type="component" value="Unassembled WGS sequence"/>
</dbReference>
<feature type="signal peptide" evidence="2">
    <location>
        <begin position="1"/>
        <end position="17"/>
    </location>
</feature>
<feature type="non-terminal residue" evidence="3">
    <location>
        <position position="168"/>
    </location>
</feature>
<evidence type="ECO:0000256" key="2">
    <source>
        <dbReference type="SAM" id="SignalP"/>
    </source>
</evidence>
<sequence length="168" mass="17559">MLSAGLVGLFLLGSVCGAPATGPTLPNTNYPDYFSPNNAQVDYTGYTFGQSMAPTSGFVPQYPSSATSPAQSLGDSYPIASQAGPTSTSSGSNSPGSWVSGMPYSQYYSGHYNQIPTTAGPQYSSTNPIGTPLYNTDSNDYVAPLSPEESSRIMETLLTSLHLVSLMN</sequence>
<feature type="chain" id="PRO_5020381745" evidence="2">
    <location>
        <begin position="18"/>
        <end position="168"/>
    </location>
</feature>